<evidence type="ECO:0000256" key="5">
    <source>
        <dbReference type="ARBA" id="ARBA00023274"/>
    </source>
</evidence>
<evidence type="ECO:0000256" key="1">
    <source>
        <dbReference type="ARBA" id="ARBA00006700"/>
    </source>
</evidence>
<dbReference type="GO" id="GO:0009507">
    <property type="term" value="C:chloroplast"/>
    <property type="evidence" value="ECO:0007669"/>
    <property type="project" value="UniProtKB-SubCell"/>
</dbReference>
<gene>
    <name evidence="9" type="primary">Rpl23</name>
    <name evidence="7" type="synonym">rpl23</name>
    <name evidence="9" type="ordered locus">BathyCg00299</name>
</gene>
<sequence>MDSQMFMIDFIQRVIVTQKSTTLLESERYTFDVDVHLKKTDIKALVEDLYGVHVVSVNTHRLPRRTTRFGGLRPRTKRAIIRLKSGDSLPIFD</sequence>
<comment type="subcellular location">
    <subcellularLocation>
        <location evidence="7">Plastid</location>
        <location evidence="7">Chloroplast</location>
    </subcellularLocation>
</comment>
<dbReference type="Pfam" id="PF00276">
    <property type="entry name" value="Ribosomal_L23"/>
    <property type="match status" value="1"/>
</dbReference>
<keyword evidence="9" id="KW-0934">Plastid</keyword>
<evidence type="ECO:0000256" key="3">
    <source>
        <dbReference type="ARBA" id="ARBA00022884"/>
    </source>
</evidence>
<evidence type="ECO:0000313" key="10">
    <source>
        <dbReference type="Proteomes" id="UP000198341"/>
    </source>
</evidence>
<dbReference type="PANTHER" id="PTHR11620">
    <property type="entry name" value="60S RIBOSOMAL PROTEIN L23A"/>
    <property type="match status" value="1"/>
</dbReference>
<organism evidence="9 10">
    <name type="scientific">Bathycoccus prasinos</name>
    <dbReference type="NCBI Taxonomy" id="41875"/>
    <lineage>
        <taxon>Eukaryota</taxon>
        <taxon>Viridiplantae</taxon>
        <taxon>Chlorophyta</taxon>
        <taxon>Mamiellophyceae</taxon>
        <taxon>Mamiellales</taxon>
        <taxon>Bathycoccaceae</taxon>
        <taxon>Bathycoccus</taxon>
    </lineage>
</organism>
<dbReference type="GO" id="GO:0005840">
    <property type="term" value="C:ribosome"/>
    <property type="evidence" value="ECO:0007669"/>
    <property type="project" value="UniProtKB-KW"/>
</dbReference>
<dbReference type="InterPro" id="IPR012678">
    <property type="entry name" value="Ribosomal_uL23/eL15/eS24_sf"/>
</dbReference>
<dbReference type="PROSITE" id="PS00050">
    <property type="entry name" value="RIBOSOMAL_L23"/>
    <property type="match status" value="1"/>
</dbReference>
<dbReference type="GO" id="GO:0019843">
    <property type="term" value="F:rRNA binding"/>
    <property type="evidence" value="ECO:0007669"/>
    <property type="project" value="UniProtKB-UniRule"/>
</dbReference>
<dbReference type="OrthoDB" id="563989at2759"/>
<dbReference type="GO" id="GO:0003735">
    <property type="term" value="F:structural constituent of ribosome"/>
    <property type="evidence" value="ECO:0007669"/>
    <property type="project" value="InterPro"/>
</dbReference>
<dbReference type="HAMAP" id="MF_01369_B">
    <property type="entry name" value="Ribosomal_uL23_B"/>
    <property type="match status" value="1"/>
</dbReference>
<evidence type="ECO:0000256" key="2">
    <source>
        <dbReference type="ARBA" id="ARBA00022730"/>
    </source>
</evidence>
<dbReference type="AlphaFoldDB" id="K8F0U4"/>
<keyword evidence="10" id="KW-1185">Reference proteome</keyword>
<dbReference type="InterPro" id="IPR001014">
    <property type="entry name" value="Ribosomal_uL23_CS"/>
</dbReference>
<name>K8F0U4_9CHLO</name>
<comment type="function">
    <text evidence="7">Binds to 23S rRNA.</text>
</comment>
<dbReference type="RefSeq" id="YP_009056898.1">
    <property type="nucleotide sequence ID" value="NC_024811.1"/>
</dbReference>
<protein>
    <recommendedName>
        <fullName evidence="6 7">Large ribosomal subunit protein uL23c</fullName>
    </recommendedName>
</protein>
<reference evidence="9 10" key="1">
    <citation type="submission" date="2011-10" db="EMBL/GenBank/DDBJ databases">
        <authorList>
            <person name="Genoscope - CEA"/>
        </authorList>
    </citation>
    <scope>NUCLEOTIDE SEQUENCE [LARGE SCALE GENOMIC DNA]</scope>
    <source>
        <strain evidence="9 10">RCC 1105</strain>
    </source>
</reference>
<evidence type="ECO:0000256" key="6">
    <source>
        <dbReference type="ARBA" id="ARBA00035287"/>
    </source>
</evidence>
<evidence type="ECO:0000313" key="9">
    <source>
        <dbReference type="EMBL" id="CCO65893.1"/>
    </source>
</evidence>
<dbReference type="EMBL" id="FO082259">
    <property type="protein sequence ID" value="CCO65893.1"/>
    <property type="molecule type" value="Genomic_DNA"/>
</dbReference>
<keyword evidence="2 7" id="KW-0699">rRNA-binding</keyword>
<evidence type="ECO:0000256" key="7">
    <source>
        <dbReference type="HAMAP-Rule" id="MF_01369"/>
    </source>
</evidence>
<dbReference type="Proteomes" id="UP000198341">
    <property type="component" value="Chloroplast Pltd"/>
</dbReference>
<keyword evidence="4 7" id="KW-0689">Ribosomal protein</keyword>
<keyword evidence="9" id="KW-0150">Chloroplast</keyword>
<keyword evidence="3 7" id="KW-0694">RNA-binding</keyword>
<dbReference type="InterPro" id="IPR013025">
    <property type="entry name" value="Ribosomal_uL23-like"/>
</dbReference>
<dbReference type="SUPFAM" id="SSF54189">
    <property type="entry name" value="Ribosomal proteins S24e, L23 and L15e"/>
    <property type="match status" value="1"/>
</dbReference>
<dbReference type="GO" id="GO:0006412">
    <property type="term" value="P:translation"/>
    <property type="evidence" value="ECO:0007669"/>
    <property type="project" value="UniProtKB-UniRule"/>
</dbReference>
<dbReference type="InterPro" id="IPR012677">
    <property type="entry name" value="Nucleotide-bd_a/b_plait_sf"/>
</dbReference>
<evidence type="ECO:0000256" key="8">
    <source>
        <dbReference type="RuleBase" id="RU003934"/>
    </source>
</evidence>
<dbReference type="GeneID" id="20314151"/>
<dbReference type="Gene3D" id="3.30.70.330">
    <property type="match status" value="1"/>
</dbReference>
<keyword evidence="5 7" id="KW-0687">Ribonucleoprotein</keyword>
<comment type="subunit">
    <text evidence="7">Part of the 50S ribosomal subunit.</text>
</comment>
<dbReference type="GO" id="GO:1990904">
    <property type="term" value="C:ribonucleoprotein complex"/>
    <property type="evidence" value="ECO:0007669"/>
    <property type="project" value="UniProtKB-KW"/>
</dbReference>
<accession>K8F0U4</accession>
<dbReference type="KEGG" id="bpg:BathyCg00299"/>
<proteinExistence type="inferred from homology"/>
<comment type="similarity">
    <text evidence="1 7 8">Belongs to the universal ribosomal protein uL23 family.</text>
</comment>
<geneLocation type="chloroplast" evidence="9"/>
<evidence type="ECO:0000256" key="4">
    <source>
        <dbReference type="ARBA" id="ARBA00022980"/>
    </source>
</evidence>
<dbReference type="STRING" id="41875.K8F0U4"/>